<protein>
    <submittedName>
        <fullName evidence="2">Uncharacterized protein</fullName>
    </submittedName>
</protein>
<dbReference type="EMBL" id="VDEP01000036">
    <property type="protein sequence ID" value="KAA1136130.1"/>
    <property type="molecule type" value="Genomic_DNA"/>
</dbReference>
<sequence>MSETLLGGEYAHDSFEAVSDCLSVSTNDDGTDPSQPDRSTSEVANSTDVSESMFLIWSFPPP</sequence>
<organism evidence="2 4">
    <name type="scientific">Puccinia graminis f. sp. tritici</name>
    <dbReference type="NCBI Taxonomy" id="56615"/>
    <lineage>
        <taxon>Eukaryota</taxon>
        <taxon>Fungi</taxon>
        <taxon>Dikarya</taxon>
        <taxon>Basidiomycota</taxon>
        <taxon>Pucciniomycotina</taxon>
        <taxon>Pucciniomycetes</taxon>
        <taxon>Pucciniales</taxon>
        <taxon>Pucciniaceae</taxon>
        <taxon>Puccinia</taxon>
    </lineage>
</organism>
<feature type="region of interest" description="Disordered" evidence="1">
    <location>
        <begin position="23"/>
        <end position="48"/>
    </location>
</feature>
<reference evidence="4 5" key="1">
    <citation type="submission" date="2019-05" db="EMBL/GenBank/DDBJ databases">
        <title>Emergence of the Ug99 lineage of the wheat stem rust pathogen through somatic hybridization.</title>
        <authorList>
            <person name="Li F."/>
            <person name="Upadhyaya N.M."/>
            <person name="Sperschneider J."/>
            <person name="Matny O."/>
            <person name="Nguyen-Phuc H."/>
            <person name="Mago R."/>
            <person name="Raley C."/>
            <person name="Miller M.E."/>
            <person name="Silverstein K.A.T."/>
            <person name="Henningsen E."/>
            <person name="Hirsch C.D."/>
            <person name="Visser B."/>
            <person name="Pretorius Z.A."/>
            <person name="Steffenson B.J."/>
            <person name="Schwessinger B."/>
            <person name="Dodds P.N."/>
            <person name="Figueroa M."/>
        </authorList>
    </citation>
    <scope>NUCLEOTIDE SEQUENCE [LARGE SCALE GENOMIC DNA]</scope>
    <source>
        <strain evidence="2">21-0</strain>
        <strain evidence="3 5">Ug99</strain>
    </source>
</reference>
<gene>
    <name evidence="2" type="ORF">PGT21_017349</name>
    <name evidence="3" type="ORF">PGTUg99_032677</name>
</gene>
<evidence type="ECO:0000313" key="2">
    <source>
        <dbReference type="EMBL" id="KAA1085719.1"/>
    </source>
</evidence>
<name>A0A5B0ND97_PUCGR</name>
<dbReference type="Proteomes" id="UP000324748">
    <property type="component" value="Unassembled WGS sequence"/>
</dbReference>
<dbReference type="EMBL" id="VSWC01000106">
    <property type="protein sequence ID" value="KAA1085719.1"/>
    <property type="molecule type" value="Genomic_DNA"/>
</dbReference>
<comment type="caution">
    <text evidence="2">The sequence shown here is derived from an EMBL/GenBank/DDBJ whole genome shotgun (WGS) entry which is preliminary data.</text>
</comment>
<proteinExistence type="predicted"/>
<dbReference type="AlphaFoldDB" id="A0A5B0ND97"/>
<evidence type="ECO:0000313" key="5">
    <source>
        <dbReference type="Proteomes" id="UP000325313"/>
    </source>
</evidence>
<keyword evidence="4" id="KW-1185">Reference proteome</keyword>
<evidence type="ECO:0000256" key="1">
    <source>
        <dbReference type="SAM" id="MobiDB-lite"/>
    </source>
</evidence>
<accession>A0A5B0ND97</accession>
<evidence type="ECO:0000313" key="4">
    <source>
        <dbReference type="Proteomes" id="UP000324748"/>
    </source>
</evidence>
<evidence type="ECO:0000313" key="3">
    <source>
        <dbReference type="EMBL" id="KAA1136130.1"/>
    </source>
</evidence>
<dbReference type="Proteomes" id="UP000325313">
    <property type="component" value="Unassembled WGS sequence"/>
</dbReference>